<protein>
    <submittedName>
        <fullName evidence="1">Uncharacterized protein</fullName>
    </submittedName>
</protein>
<gene>
    <name evidence="1" type="ORF">FG87_05065</name>
</gene>
<reference evidence="1 2" key="1">
    <citation type="journal article" date="2014" name="Int. J. Syst. Evol. Microbiol.">
        <title>Nocardia vulneris sp. nov., isolated from wounds of human patients in North America.</title>
        <authorList>
            <person name="Lasker B.A."/>
            <person name="Bell M."/>
            <person name="Klenk H.P."/>
            <person name="Sproer C."/>
            <person name="Schumann C."/>
            <person name="Schumann P."/>
            <person name="Brown J.M."/>
        </authorList>
    </citation>
    <scope>NUCLEOTIDE SEQUENCE [LARGE SCALE GENOMIC DNA]</scope>
    <source>
        <strain evidence="1 2">W9851</strain>
    </source>
</reference>
<evidence type="ECO:0000313" key="2">
    <source>
        <dbReference type="Proteomes" id="UP000031364"/>
    </source>
</evidence>
<organism evidence="1 2">
    <name type="scientific">Nocardia vulneris</name>
    <dbReference type="NCBI Taxonomy" id="1141657"/>
    <lineage>
        <taxon>Bacteria</taxon>
        <taxon>Bacillati</taxon>
        <taxon>Actinomycetota</taxon>
        <taxon>Actinomycetes</taxon>
        <taxon>Mycobacteriales</taxon>
        <taxon>Nocardiaceae</taxon>
        <taxon>Nocardia</taxon>
    </lineage>
</organism>
<accession>A0ABR4ZK91</accession>
<dbReference type="RefSeq" id="WP_043665326.1">
    <property type="nucleotide sequence ID" value="NZ_BDCI01000041.1"/>
</dbReference>
<dbReference type="EMBL" id="JNFP01000005">
    <property type="protein sequence ID" value="KIA65838.1"/>
    <property type="molecule type" value="Genomic_DNA"/>
</dbReference>
<dbReference type="InterPro" id="IPR049249">
    <property type="entry name" value="DUF6882"/>
</dbReference>
<proteinExistence type="predicted"/>
<dbReference type="Proteomes" id="UP000031364">
    <property type="component" value="Unassembled WGS sequence"/>
</dbReference>
<dbReference type="Pfam" id="PF21813">
    <property type="entry name" value="DUF6882"/>
    <property type="match status" value="1"/>
</dbReference>
<name>A0ABR4ZK91_9NOCA</name>
<sequence>MTAYLRSESPTLEQLLDDAALMSYEHQERSIEVLGAHRWHVTYEPPLFEFFGDHPLACTRFHVLGTAAPGPRSWLWSWANYDWYPSEVTELARSVRDYGLRHGIPELHTAEIPFAKLPGAPTEPNRVTWLIGELCKAVSGSWTWYSCDVGGGTRLAVLIEHPDLTPPALDLLSLMHVLNGVFRLELPDHRRAIHSYAVQRGLAATFTDDASKLLLAGPGLEVAIAFDTAGRVTTMSSSRADSLA</sequence>
<keyword evidence="2" id="KW-1185">Reference proteome</keyword>
<evidence type="ECO:0000313" key="1">
    <source>
        <dbReference type="EMBL" id="KIA65838.1"/>
    </source>
</evidence>
<comment type="caution">
    <text evidence="1">The sequence shown here is derived from an EMBL/GenBank/DDBJ whole genome shotgun (WGS) entry which is preliminary data.</text>
</comment>